<dbReference type="EMBL" id="JALLAZ020001341">
    <property type="protein sequence ID" value="KAL3776631.1"/>
    <property type="molecule type" value="Genomic_DNA"/>
</dbReference>
<dbReference type="Proteomes" id="UP001530315">
    <property type="component" value="Unassembled WGS sequence"/>
</dbReference>
<reference evidence="2 3" key="1">
    <citation type="submission" date="2024-10" db="EMBL/GenBank/DDBJ databases">
        <title>Updated reference genomes for cyclostephanoid diatoms.</title>
        <authorList>
            <person name="Roberts W.R."/>
            <person name="Alverson A.J."/>
        </authorList>
    </citation>
    <scope>NUCLEOTIDE SEQUENCE [LARGE SCALE GENOMIC DNA]</scope>
    <source>
        <strain evidence="2 3">AJA276-08</strain>
    </source>
</reference>
<feature type="region of interest" description="Disordered" evidence="1">
    <location>
        <begin position="1"/>
        <end position="86"/>
    </location>
</feature>
<organism evidence="2 3">
    <name type="scientific">Stephanodiscus triporus</name>
    <dbReference type="NCBI Taxonomy" id="2934178"/>
    <lineage>
        <taxon>Eukaryota</taxon>
        <taxon>Sar</taxon>
        <taxon>Stramenopiles</taxon>
        <taxon>Ochrophyta</taxon>
        <taxon>Bacillariophyta</taxon>
        <taxon>Coscinodiscophyceae</taxon>
        <taxon>Thalassiosirophycidae</taxon>
        <taxon>Stephanodiscales</taxon>
        <taxon>Stephanodiscaceae</taxon>
        <taxon>Stephanodiscus</taxon>
    </lineage>
</organism>
<comment type="caution">
    <text evidence="2">The sequence shown here is derived from an EMBL/GenBank/DDBJ whole genome shotgun (WGS) entry which is preliminary data.</text>
</comment>
<sequence length="244" mass="27100">MDRKRAAASAAEEAAAQVEKTPSIDSATVIVTPERAKKPRHNEGGDPNSTEKNSTGKREPEAEKDVGGEEEKEQDNSGNNEGEEDGVASAVVVDVFAADKPPEAATSAQLTADSVMGFPMLPRATNREIMTQHIDFVNWAKSKKEKGPVYGRLKDFLEWVESPEGKAFERFTFGQHKGRTFADVALCDPEYHVRYMHALQKHGESPHGELALYIAWFKNTKGAKMNSDQDKKFFQRHEHGNLPF</sequence>
<dbReference type="AlphaFoldDB" id="A0ABD3NPR3"/>
<proteinExistence type="predicted"/>
<protein>
    <recommendedName>
        <fullName evidence="4">Opioid growth factor receptor (OGFr) conserved domain-containing protein</fullName>
    </recommendedName>
</protein>
<feature type="compositionally biased region" description="Basic and acidic residues" evidence="1">
    <location>
        <begin position="54"/>
        <end position="69"/>
    </location>
</feature>
<evidence type="ECO:0000256" key="1">
    <source>
        <dbReference type="SAM" id="MobiDB-lite"/>
    </source>
</evidence>
<evidence type="ECO:0008006" key="4">
    <source>
        <dbReference type="Google" id="ProtNLM"/>
    </source>
</evidence>
<feature type="compositionally biased region" description="Low complexity" evidence="1">
    <location>
        <begin position="7"/>
        <end position="16"/>
    </location>
</feature>
<gene>
    <name evidence="2" type="ORF">ACHAW5_000888</name>
</gene>
<evidence type="ECO:0000313" key="3">
    <source>
        <dbReference type="Proteomes" id="UP001530315"/>
    </source>
</evidence>
<evidence type="ECO:0000313" key="2">
    <source>
        <dbReference type="EMBL" id="KAL3776631.1"/>
    </source>
</evidence>
<keyword evidence="3" id="KW-1185">Reference proteome</keyword>
<name>A0ABD3NPR3_9STRA</name>
<accession>A0ABD3NPR3</accession>